<proteinExistence type="predicted"/>
<dbReference type="InterPro" id="IPR036397">
    <property type="entry name" value="RNaseH_sf"/>
</dbReference>
<comment type="caution">
    <text evidence="1">The sequence shown here is derived from an EMBL/GenBank/DDBJ whole genome shotgun (WGS) entry which is preliminary data.</text>
</comment>
<keyword evidence="2" id="KW-1185">Reference proteome</keyword>
<dbReference type="SUPFAM" id="SSF53098">
    <property type="entry name" value="Ribonuclease H-like"/>
    <property type="match status" value="1"/>
</dbReference>
<dbReference type="EMBL" id="BGPR01000062">
    <property type="protein sequence ID" value="GBL88856.1"/>
    <property type="molecule type" value="Genomic_DNA"/>
</dbReference>
<name>A0A4Y2BC48_ARAVE</name>
<evidence type="ECO:0000313" key="1">
    <source>
        <dbReference type="EMBL" id="GBL88856.1"/>
    </source>
</evidence>
<dbReference type="Gene3D" id="3.30.420.10">
    <property type="entry name" value="Ribonuclease H-like superfamily/Ribonuclease H"/>
    <property type="match status" value="1"/>
</dbReference>
<dbReference type="InterPro" id="IPR012337">
    <property type="entry name" value="RNaseH-like_sf"/>
</dbReference>
<organism evidence="1 2">
    <name type="scientific">Araneus ventricosus</name>
    <name type="common">Orbweaver spider</name>
    <name type="synonym">Epeira ventricosa</name>
    <dbReference type="NCBI Taxonomy" id="182803"/>
    <lineage>
        <taxon>Eukaryota</taxon>
        <taxon>Metazoa</taxon>
        <taxon>Ecdysozoa</taxon>
        <taxon>Arthropoda</taxon>
        <taxon>Chelicerata</taxon>
        <taxon>Arachnida</taxon>
        <taxon>Araneae</taxon>
        <taxon>Araneomorphae</taxon>
        <taxon>Entelegynae</taxon>
        <taxon>Araneoidea</taxon>
        <taxon>Araneidae</taxon>
        <taxon>Araneus</taxon>
    </lineage>
</organism>
<evidence type="ECO:0000313" key="2">
    <source>
        <dbReference type="Proteomes" id="UP000499080"/>
    </source>
</evidence>
<protein>
    <submittedName>
        <fullName evidence="1">Uncharacterized protein</fullName>
    </submittedName>
</protein>
<accession>A0A4Y2BC48</accession>
<reference evidence="1 2" key="1">
    <citation type="journal article" date="2019" name="Sci. Rep.">
        <title>Orb-weaving spider Araneus ventricosus genome elucidates the spidroin gene catalogue.</title>
        <authorList>
            <person name="Kono N."/>
            <person name="Nakamura H."/>
            <person name="Ohtoshi R."/>
            <person name="Moran D.A.P."/>
            <person name="Shinohara A."/>
            <person name="Yoshida Y."/>
            <person name="Fujiwara M."/>
            <person name="Mori M."/>
            <person name="Tomita M."/>
            <person name="Arakawa K."/>
        </authorList>
    </citation>
    <scope>NUCLEOTIDE SEQUENCE [LARGE SCALE GENOMIC DNA]</scope>
</reference>
<gene>
    <name evidence="1" type="ORF">AVEN_158965_1</name>
</gene>
<dbReference type="GO" id="GO:0003676">
    <property type="term" value="F:nucleic acid binding"/>
    <property type="evidence" value="ECO:0007669"/>
    <property type="project" value="InterPro"/>
</dbReference>
<dbReference type="Proteomes" id="UP000499080">
    <property type="component" value="Unassembled WGS sequence"/>
</dbReference>
<sequence>MSALQALEAWRNPNLAIWELKQAFHKQLQNRFVRLNWVLAHAVIFSNERVDFYAKEATKRGKIDFQVPKSNNVLRKEIREELTLLWQDWWILSRKGRHIVPLLPSVSTIVRTLNSGVTHFLTGHVVEGSVDRLLSCSKLPRLVSAVRKMEKCWKSCCRRRLERLKLQEKLE</sequence>
<dbReference type="AlphaFoldDB" id="A0A4Y2BC48"/>